<dbReference type="InterPro" id="IPR037070">
    <property type="entry name" value="Formiminotransferase_C_sf"/>
</dbReference>
<organism evidence="13 14">
    <name type="scientific">Bacteroides fragilis</name>
    <dbReference type="NCBI Taxonomy" id="817"/>
    <lineage>
        <taxon>Bacteria</taxon>
        <taxon>Pseudomonadati</taxon>
        <taxon>Bacteroidota</taxon>
        <taxon>Bacteroidia</taxon>
        <taxon>Bacteroidales</taxon>
        <taxon>Bacteroidaceae</taxon>
        <taxon>Bacteroides</taxon>
    </lineage>
</organism>
<dbReference type="InterPro" id="IPR022384">
    <property type="entry name" value="FormiminoTrfase_cat_dom_sf"/>
</dbReference>
<dbReference type="Pfam" id="PF02971">
    <property type="entry name" value="FTCD"/>
    <property type="match status" value="1"/>
</dbReference>
<dbReference type="EMBL" id="JAPUAC010000017">
    <property type="protein sequence ID" value="MCZ2656138.1"/>
    <property type="molecule type" value="Genomic_DNA"/>
</dbReference>
<dbReference type="EMBL" id="CP054003">
    <property type="protein sequence ID" value="QKH86122.1"/>
    <property type="molecule type" value="Genomic_DNA"/>
</dbReference>
<dbReference type="GO" id="GO:0005737">
    <property type="term" value="C:cytoplasm"/>
    <property type="evidence" value="ECO:0007669"/>
    <property type="project" value="UniProtKB-SubCell"/>
</dbReference>
<evidence type="ECO:0000259" key="9">
    <source>
        <dbReference type="SMART" id="SM01222"/>
    </source>
</evidence>
<evidence type="ECO:0000313" key="12">
    <source>
        <dbReference type="EMBL" id="RGY71261.1"/>
    </source>
</evidence>
<dbReference type="Gene3D" id="3.30.990.10">
    <property type="entry name" value="Formiminotransferase, N-terminal subdomain"/>
    <property type="match status" value="1"/>
</dbReference>
<dbReference type="GO" id="GO:0030409">
    <property type="term" value="F:glutamate formimidoyltransferase activity"/>
    <property type="evidence" value="ECO:0007669"/>
    <property type="project" value="UniProtKB-EC"/>
</dbReference>
<feature type="domain" description="Formiminotransferase N-terminal subdomain" evidence="9">
    <location>
        <begin position="5"/>
        <end position="182"/>
    </location>
</feature>
<comment type="subcellular location">
    <subcellularLocation>
        <location evidence="1">Cytoplasm</location>
    </subcellularLocation>
</comment>
<dbReference type="GO" id="GO:0019556">
    <property type="term" value="P:L-histidine catabolic process to glutamate and formamide"/>
    <property type="evidence" value="ECO:0007669"/>
    <property type="project" value="UniProtKB-UniPathway"/>
</dbReference>
<evidence type="ECO:0000256" key="2">
    <source>
        <dbReference type="ARBA" id="ARBA00005082"/>
    </source>
</evidence>
<dbReference type="Proteomes" id="UP001075704">
    <property type="component" value="Unassembled WGS sequence"/>
</dbReference>
<sequence>MNWNKIVECVPNFSEGRDLKKIDRIVAPFRARAGVKLLDYSNDEDHNRLVVTLVGEPEALRDAVIEAIGVAVELIDLNHHQGQHPRMGAVDVVPFIPIKNVTMDEAVSLSREVGEKVAGLYHLPVFLYEKSATAPHRENLAAVRKGEFEGMAEKIKLPEWQPDFGPADRHPTAGTVAIGARMPLVAYNINLSTDNLEIATKIARNIRHINGGLRYVKAMGVELKERNITQVSINMTDYTRTALYRAFELVRIEARRYGVTIIGSEIVGLVPMEALIDTASYYLGLENFSMQQVLESRIME</sequence>
<dbReference type="RefSeq" id="WP_005782240.1">
    <property type="nucleotide sequence ID" value="NZ_CP054003.1"/>
</dbReference>
<reference evidence="11 16" key="2">
    <citation type="submission" date="2020-05" db="EMBL/GenBank/DDBJ databases">
        <title>FDA dAtabase for Regulatory Grade micrObial Sequences (FDA-ARGOS): Supporting development and validation of Infectious Disease Dx tests.</title>
        <authorList>
            <person name="Bojja K."/>
            <person name="Kessler A."/>
            <person name="Tallon L."/>
            <person name="Sadzewicz L."/>
            <person name="Zhao X."/>
            <person name="Vavikolanu K."/>
            <person name="Mehta A."/>
            <person name="Aluvathingal J."/>
            <person name="Nadendla S."/>
            <person name="Myers T."/>
            <person name="Yan Y."/>
            <person name="Sichtig H."/>
        </authorList>
    </citation>
    <scope>NUCLEOTIDE SEQUENCE [LARGE SCALE GENOMIC DNA]</scope>
    <source>
        <strain evidence="11 16">FDAARGOS_763</strain>
    </source>
</reference>
<proteinExistence type="predicted"/>
<keyword evidence="7" id="KW-0290">Folate-binding</keyword>
<evidence type="ECO:0000256" key="3">
    <source>
        <dbReference type="ARBA" id="ARBA00012252"/>
    </source>
</evidence>
<dbReference type="PANTHER" id="PTHR12234:SF8">
    <property type="entry name" value="FORMIMINOTRANSFERASE-CYCLODEAMINASE"/>
    <property type="match status" value="1"/>
</dbReference>
<accession>A0A396BYX0</accession>
<feature type="domain" description="Formiminotransferase C-terminal subdomain" evidence="8">
    <location>
        <begin position="183"/>
        <end position="297"/>
    </location>
</feature>
<evidence type="ECO:0000313" key="14">
    <source>
        <dbReference type="Proteomes" id="UP000266644"/>
    </source>
</evidence>
<name>A0A396BYX0_BACFG</name>
<evidence type="ECO:0000259" key="8">
    <source>
        <dbReference type="SMART" id="SM01221"/>
    </source>
</evidence>
<dbReference type="Proteomes" id="UP000501467">
    <property type="component" value="Chromosome"/>
</dbReference>
<keyword evidence="6" id="KW-0369">Histidine metabolism</keyword>
<dbReference type="GO" id="GO:0005542">
    <property type="term" value="F:folic acid binding"/>
    <property type="evidence" value="ECO:0007669"/>
    <property type="project" value="UniProtKB-KW"/>
</dbReference>
<dbReference type="InterPro" id="IPR051623">
    <property type="entry name" value="FTCD"/>
</dbReference>
<keyword evidence="5 13" id="KW-0808">Transferase</keyword>
<dbReference type="GO" id="GO:0019557">
    <property type="term" value="P:L-histidine catabolic process to glutamate and formate"/>
    <property type="evidence" value="ECO:0007669"/>
    <property type="project" value="UniProtKB-UniPathway"/>
</dbReference>
<evidence type="ECO:0000256" key="4">
    <source>
        <dbReference type="ARBA" id="ARBA00022490"/>
    </source>
</evidence>
<dbReference type="InterPro" id="IPR013802">
    <property type="entry name" value="Formiminotransferase_C"/>
</dbReference>
<protein>
    <recommendedName>
        <fullName evidence="3">glutamate formimidoyltransferase</fullName>
        <ecNumber evidence="3">2.1.2.5</ecNumber>
    </recommendedName>
</protein>
<evidence type="ECO:0000256" key="7">
    <source>
        <dbReference type="ARBA" id="ARBA00022954"/>
    </source>
</evidence>
<dbReference type="EMBL" id="QSDG01000002">
    <property type="protein sequence ID" value="RGY71261.1"/>
    <property type="molecule type" value="Genomic_DNA"/>
</dbReference>
<evidence type="ECO:0000256" key="6">
    <source>
        <dbReference type="ARBA" id="ARBA00022808"/>
    </source>
</evidence>
<dbReference type="InterPro" id="IPR037064">
    <property type="entry name" value="Formiminotransferase_N_sf"/>
</dbReference>
<evidence type="ECO:0000313" key="13">
    <source>
        <dbReference type="EMBL" id="RHH10274.1"/>
    </source>
</evidence>
<evidence type="ECO:0000313" key="10">
    <source>
        <dbReference type="EMBL" id="MCZ2656138.1"/>
    </source>
</evidence>
<dbReference type="Proteomes" id="UP000266644">
    <property type="component" value="Unassembled WGS sequence"/>
</dbReference>
<dbReference type="AlphaFoldDB" id="A0A396BYX0"/>
<keyword evidence="4" id="KW-0963">Cytoplasm</keyword>
<comment type="pathway">
    <text evidence="2">Amino-acid degradation; L-histidine degradation into L-glutamate; L-glutamate from N-formimidoyl-L-glutamate (transferase route): step 1/1.</text>
</comment>
<dbReference type="PANTHER" id="PTHR12234">
    <property type="entry name" value="FORMIMINOTRANSFERASE-CYCLODEAMINASE"/>
    <property type="match status" value="1"/>
</dbReference>
<evidence type="ECO:0000313" key="11">
    <source>
        <dbReference type="EMBL" id="QKH86122.1"/>
    </source>
</evidence>
<reference evidence="10" key="3">
    <citation type="submission" date="2022-12" db="EMBL/GenBank/DDBJ databases">
        <title>Development of a Multilocus Sequence Typing Scheme for Bacteroides fragilis Based on Whole Genome Sequencing Data and Clinical Application.</title>
        <authorList>
            <person name="Nielsen F.D."/>
            <person name="Justesen U.S."/>
        </authorList>
    </citation>
    <scope>NUCLEOTIDE SEQUENCE</scope>
    <source>
        <strain evidence="10">BF_BC_ODE_DK_2015_2</strain>
    </source>
</reference>
<reference evidence="14 15" key="1">
    <citation type="submission" date="2018-08" db="EMBL/GenBank/DDBJ databases">
        <title>A genome reference for cultivated species of the human gut microbiota.</title>
        <authorList>
            <person name="Zou Y."/>
            <person name="Xue W."/>
            <person name="Luo G."/>
        </authorList>
    </citation>
    <scope>NUCLEOTIDE SEQUENCE [LARGE SCALE GENOMIC DNA]</scope>
    <source>
        <strain evidence="13 14">AM18-6</strain>
        <strain evidence="12 15">OF01-1</strain>
    </source>
</reference>
<gene>
    <name evidence="13" type="primary">ftcD</name>
    <name evidence="13" type="ORF">DW228_12910</name>
    <name evidence="12" type="ORF">DXA27_03270</name>
    <name evidence="11" type="ORF">FOC69_17870</name>
    <name evidence="10" type="ORF">O1422_18470</name>
</gene>
<dbReference type="UniPathway" id="UPA00379">
    <property type="reaction ID" value="UER00555"/>
</dbReference>
<dbReference type="NCBIfam" id="TIGR02024">
    <property type="entry name" value="FtcD"/>
    <property type="match status" value="1"/>
</dbReference>
<dbReference type="InterPro" id="IPR012886">
    <property type="entry name" value="Formiminotransferase_N"/>
</dbReference>
<dbReference type="EC" id="2.1.2.5" evidence="3"/>
<evidence type="ECO:0000256" key="1">
    <source>
        <dbReference type="ARBA" id="ARBA00004496"/>
    </source>
</evidence>
<evidence type="ECO:0000313" key="16">
    <source>
        <dbReference type="Proteomes" id="UP000501467"/>
    </source>
</evidence>
<dbReference type="SMART" id="SM01221">
    <property type="entry name" value="FTCD"/>
    <property type="match status" value="1"/>
</dbReference>
<dbReference type="InterPro" id="IPR004227">
    <property type="entry name" value="Formiminotransferase_cat"/>
</dbReference>
<dbReference type="Gene3D" id="3.30.70.670">
    <property type="entry name" value="Formiminotransferase, C-terminal subdomain"/>
    <property type="match status" value="1"/>
</dbReference>
<evidence type="ECO:0000313" key="15">
    <source>
        <dbReference type="Proteomes" id="UP000284614"/>
    </source>
</evidence>
<dbReference type="EMBL" id="QRJE01000019">
    <property type="protein sequence ID" value="RHH10274.1"/>
    <property type="molecule type" value="Genomic_DNA"/>
</dbReference>
<dbReference type="Proteomes" id="UP000284614">
    <property type="component" value="Unassembled WGS sequence"/>
</dbReference>
<evidence type="ECO:0000256" key="5">
    <source>
        <dbReference type="ARBA" id="ARBA00022679"/>
    </source>
</evidence>
<dbReference type="SMART" id="SM01222">
    <property type="entry name" value="FTCD_N"/>
    <property type="match status" value="1"/>
</dbReference>
<dbReference type="SUPFAM" id="SSF55116">
    <property type="entry name" value="Formiminotransferase domain of formiminotransferase-cyclodeaminase"/>
    <property type="match status" value="2"/>
</dbReference>
<dbReference type="Pfam" id="PF07837">
    <property type="entry name" value="FTCD_N"/>
    <property type="match status" value="1"/>
</dbReference>